<keyword evidence="4" id="KW-1185">Reference proteome</keyword>
<dbReference type="EMBL" id="CAXLJM020000065">
    <property type="protein sequence ID" value="CAL8121482.1"/>
    <property type="molecule type" value="Genomic_DNA"/>
</dbReference>
<sequence length="181" mass="21231">MLVLEKDAEVSKNEKLLKDIDVIQRELEMLRKENEENETLMNDKCTDFDEVRKSYEEFEEWLTHHLQKLQENFQKLETKVKDAKQKNELIQREISVLNEENKDLQSLLKLDAKLGCKTKTKQKLCEQVRSRSFDLVSHDEQVEDRGAPTKVSRRNNPESEEGTEPTRPLAVEVITLSDSED</sequence>
<organism evidence="3 4">
    <name type="scientific">Orchesella dallaii</name>
    <dbReference type="NCBI Taxonomy" id="48710"/>
    <lineage>
        <taxon>Eukaryota</taxon>
        <taxon>Metazoa</taxon>
        <taxon>Ecdysozoa</taxon>
        <taxon>Arthropoda</taxon>
        <taxon>Hexapoda</taxon>
        <taxon>Collembola</taxon>
        <taxon>Entomobryomorpha</taxon>
        <taxon>Entomobryoidea</taxon>
        <taxon>Orchesellidae</taxon>
        <taxon>Orchesellinae</taxon>
        <taxon>Orchesella</taxon>
    </lineage>
</organism>
<feature type="compositionally biased region" description="Basic and acidic residues" evidence="2">
    <location>
        <begin position="136"/>
        <end position="147"/>
    </location>
</feature>
<name>A0ABP1RBJ6_9HEXA</name>
<accession>A0ABP1RBJ6</accession>
<evidence type="ECO:0000256" key="2">
    <source>
        <dbReference type="SAM" id="MobiDB-lite"/>
    </source>
</evidence>
<feature type="region of interest" description="Disordered" evidence="2">
    <location>
        <begin position="136"/>
        <end position="181"/>
    </location>
</feature>
<evidence type="ECO:0000313" key="4">
    <source>
        <dbReference type="Proteomes" id="UP001642540"/>
    </source>
</evidence>
<feature type="coiled-coil region" evidence="1">
    <location>
        <begin position="13"/>
        <end position="107"/>
    </location>
</feature>
<dbReference type="Proteomes" id="UP001642540">
    <property type="component" value="Unassembled WGS sequence"/>
</dbReference>
<comment type="caution">
    <text evidence="3">The sequence shown here is derived from an EMBL/GenBank/DDBJ whole genome shotgun (WGS) entry which is preliminary data.</text>
</comment>
<reference evidence="3 4" key="1">
    <citation type="submission" date="2024-08" db="EMBL/GenBank/DDBJ databases">
        <authorList>
            <person name="Cucini C."/>
            <person name="Frati F."/>
        </authorList>
    </citation>
    <scope>NUCLEOTIDE SEQUENCE [LARGE SCALE GENOMIC DNA]</scope>
</reference>
<protein>
    <submittedName>
        <fullName evidence="3">Uncharacterized protein</fullName>
    </submittedName>
</protein>
<evidence type="ECO:0000313" key="3">
    <source>
        <dbReference type="EMBL" id="CAL8121482.1"/>
    </source>
</evidence>
<proteinExistence type="predicted"/>
<gene>
    <name evidence="3" type="ORF">ODALV1_LOCUS19405</name>
</gene>
<evidence type="ECO:0000256" key="1">
    <source>
        <dbReference type="SAM" id="Coils"/>
    </source>
</evidence>
<keyword evidence="1" id="KW-0175">Coiled coil</keyword>